<organism evidence="2 3">
    <name type="scientific">Candidatus Caccovicinus merdipullorum</name>
    <dbReference type="NCBI Taxonomy" id="2840724"/>
    <lineage>
        <taxon>Bacteria</taxon>
        <taxon>Bacillati</taxon>
        <taxon>Bacillota</taxon>
        <taxon>Clostridia</taxon>
        <taxon>Eubacteriales</taxon>
        <taxon>Candidatus Caccovicinus</taxon>
    </lineage>
</organism>
<dbReference type="InterPro" id="IPR043770">
    <property type="entry name" value="DUF5716_C"/>
</dbReference>
<accession>A0A9D1KFH0</accession>
<dbReference type="Proteomes" id="UP000886860">
    <property type="component" value="Unassembled WGS sequence"/>
</dbReference>
<dbReference type="Gene3D" id="3.30.420.40">
    <property type="match status" value="1"/>
</dbReference>
<dbReference type="AlphaFoldDB" id="A0A9D1KFH0"/>
<feature type="domain" description="DUF5716" evidence="1">
    <location>
        <begin position="107"/>
        <end position="407"/>
    </location>
</feature>
<dbReference type="Pfam" id="PF18980">
    <property type="entry name" value="DUF5716_C"/>
    <property type="match status" value="1"/>
</dbReference>
<evidence type="ECO:0000259" key="1">
    <source>
        <dbReference type="Pfam" id="PF18980"/>
    </source>
</evidence>
<proteinExistence type="predicted"/>
<evidence type="ECO:0000313" key="3">
    <source>
        <dbReference type="Proteomes" id="UP000886860"/>
    </source>
</evidence>
<name>A0A9D1KFH0_9FIRM</name>
<protein>
    <recommendedName>
        <fullName evidence="1">DUF5716 domain-containing protein</fullName>
    </recommendedName>
</protein>
<evidence type="ECO:0000313" key="2">
    <source>
        <dbReference type="EMBL" id="HIT42598.1"/>
    </source>
</evidence>
<reference evidence="2" key="1">
    <citation type="submission" date="2020-10" db="EMBL/GenBank/DDBJ databases">
        <authorList>
            <person name="Gilroy R."/>
        </authorList>
    </citation>
    <scope>NUCLEOTIDE SEQUENCE</scope>
    <source>
        <strain evidence="2">CHK123-3438</strain>
    </source>
</reference>
<reference evidence="2" key="2">
    <citation type="journal article" date="2021" name="PeerJ">
        <title>Extensive microbial diversity within the chicken gut microbiome revealed by metagenomics and culture.</title>
        <authorList>
            <person name="Gilroy R."/>
            <person name="Ravi A."/>
            <person name="Getino M."/>
            <person name="Pursley I."/>
            <person name="Horton D.L."/>
            <person name="Alikhan N.F."/>
            <person name="Baker D."/>
            <person name="Gharbi K."/>
            <person name="Hall N."/>
            <person name="Watson M."/>
            <person name="Adriaenssens E.M."/>
            <person name="Foster-Nyarko E."/>
            <person name="Jarju S."/>
            <person name="Secka A."/>
            <person name="Antonio M."/>
            <person name="Oren A."/>
            <person name="Chaudhuri R.R."/>
            <person name="La Ragione R."/>
            <person name="Hildebrand F."/>
            <person name="Pallen M.J."/>
        </authorList>
    </citation>
    <scope>NUCLEOTIDE SEQUENCE</scope>
    <source>
        <strain evidence="2">CHK123-3438</strain>
    </source>
</reference>
<sequence>MEGLVIGLDLCEFYVQICCWGKEKTWTFPAVLCRKKDEELWYVGDEAYSCNLAGEGILIDKIPMLAGKGETVSIGDKKYGSREILREFLRQVLSYPRTAFKTEKISQLVITLPKPDSQIMDCLLYCADDLGIARSRFHVISHGESFLYYVLSQKKEIWSGQVGLFDLSQSGLCYYEMKVQRGLRQTTVLSDYEKIDDGITLDLLDTSSGIRMADKVLCTCAERLLAKKLFSAILLTGRGFEKPSWASDFMKVIGRRRKVFGETVLFARGAAVKAQDYQAPETGYPYVMICEGRLKSTISMEVIHEEKPTQLVIAASGDSWYEAKSTLEFILDNQDELVFQIQPLDSRKRYEIRMPLEGIPHRPNRTTRIQMKVGFLDEKTMAVMVQDKGFGELFPASDIVIRREIAL</sequence>
<dbReference type="EMBL" id="DVKS01000185">
    <property type="protein sequence ID" value="HIT42598.1"/>
    <property type="molecule type" value="Genomic_DNA"/>
</dbReference>
<gene>
    <name evidence="2" type="ORF">IAB60_11000</name>
</gene>
<comment type="caution">
    <text evidence="2">The sequence shown here is derived from an EMBL/GenBank/DDBJ whole genome shotgun (WGS) entry which is preliminary data.</text>
</comment>